<proteinExistence type="predicted"/>
<dbReference type="AlphaFoldDB" id="A0A0C4EAJ0"/>
<feature type="compositionally biased region" description="Basic and acidic residues" evidence="1">
    <location>
        <begin position="316"/>
        <end position="330"/>
    </location>
</feature>
<accession>A0A0C4EAJ0</accession>
<evidence type="ECO:0000313" key="8">
    <source>
        <dbReference type="Proteomes" id="UP000011715"/>
    </source>
</evidence>
<feature type="compositionally biased region" description="Basic and acidic residues" evidence="1">
    <location>
        <begin position="20"/>
        <end position="40"/>
    </location>
</feature>
<name>A0A0C4EAJ0_MAGP6</name>
<feature type="domain" description="DUF7613" evidence="4">
    <location>
        <begin position="832"/>
        <end position="980"/>
    </location>
</feature>
<feature type="region of interest" description="Disordered" evidence="1">
    <location>
        <begin position="1"/>
        <end position="103"/>
    </location>
</feature>
<reference evidence="6" key="1">
    <citation type="submission" date="2010-05" db="EMBL/GenBank/DDBJ databases">
        <title>The Genome Sequence of Magnaporthe poae strain ATCC 64411.</title>
        <authorList>
            <consortium name="The Broad Institute Genome Sequencing Platform"/>
            <consortium name="Broad Institute Genome Sequencing Center for Infectious Disease"/>
            <person name="Ma L.-J."/>
            <person name="Dead R."/>
            <person name="Young S."/>
            <person name="Zeng Q."/>
            <person name="Koehrsen M."/>
            <person name="Alvarado L."/>
            <person name="Berlin A."/>
            <person name="Chapman S.B."/>
            <person name="Chen Z."/>
            <person name="Freedman E."/>
            <person name="Gellesch M."/>
            <person name="Goldberg J."/>
            <person name="Griggs A."/>
            <person name="Gujja S."/>
            <person name="Heilman E.R."/>
            <person name="Heiman D."/>
            <person name="Hepburn T."/>
            <person name="Howarth C."/>
            <person name="Jen D."/>
            <person name="Larson L."/>
            <person name="Mehta T."/>
            <person name="Neiman D."/>
            <person name="Pearson M."/>
            <person name="Roberts A."/>
            <person name="Saif S."/>
            <person name="Shea T."/>
            <person name="Shenoy N."/>
            <person name="Sisk P."/>
            <person name="Stolte C."/>
            <person name="Sykes S."/>
            <person name="Walk T."/>
            <person name="White J."/>
            <person name="Yandava C."/>
            <person name="Haas B."/>
            <person name="Nusbaum C."/>
            <person name="Birren B."/>
        </authorList>
    </citation>
    <scope>NUCLEOTIDE SEQUENCE</scope>
    <source>
        <strain evidence="6">ATCC 64411</strain>
    </source>
</reference>
<sequence length="1140" mass="126839">MDNEAHAASKRGRLMGKLFGNRERKVSNPEQPSDDRELNDFLHGPTDRLTVPHPPPPSNLPLLTKLDTSNASRYPNAHDVKSPSQQSLPFRGAPSPQFRRRKGLSVRFVEAWPQIIGEGGDECEIPTVEISKRKVHQRLLQQQQQPQPPPPPPPQQQQQQQQYYPSQSQPPIPPPRSPLRPPDSNASYALDPSQQRGVSPGQQLASSQDDSFTPKPLRRAQTGYSDIEPPPSPPAAVPRAVPAGNDRSSLYLDGPIISKDERRKSFIELQQAQMREAEGLAFAQARRSVSAGAPEPNDVKSSAPPPPPYITPTGSPDRRLRPTESPEPRERRMRQMLGTDQSPAGSVHSTSSFTQSVGGSVRSTRRPEATTDSPTSPMTAKPSAAGMANYEDVALKEFVVRSRHLFEVFRLHSEAVQPLMSSPSDNLARAALWWFLKGRMMLEIAVRDGAKGPPTQAKEIMQQQSYADLAKGYWIVEDVLPQLMARNPSPLDGEIEDVRKAVAANLRKLSGSMKRNGFLPPEDAVLPQVLRLSVWVEYPQLSQDIVALLHGVWTGSALAAPQRPISTMPILESLPLGDTTEHFSYGRIDAEVFLSEQENQSQQLAFPCLVSMVRPQKSPNLILVISSQNGAVNLKIQNNKTGGPTWSDLRWRNETCALELKLPRGFMILVQLSQADYRMLWSMYDFGEKVQSTLYPRKDEKSLFRTTLRAFQYFDSDPQSRQFPKEAVPACDVALFEKVAREGAATGPRVFHRGFRIAVVTGPRTRTLSGLNNSYTPQMPIHFSFLKDEQGRPALLIWFDNGRSKGRMVMSFGDERERLALHNMLLGSLVGKDETVFSDVPLVGFTVSKRLREADGLQCIKRLPWKSVRVINYEDGSEQSQTVLAERLRVVFDFQDGLVTDRMNLAPGEFRIRLDVQETTRISLLRPPQQDMTMGVSEAMPREVPQQLAEALQIIQGAPTVRTLRFASIPDLHSFQEAVTGFKVLFDGIACAFAIARRRMVVPIHKKWEAGATRVQVVQQSESKVTQLLAFFEDWHHGHCMGFQLKGTDVFEAVGRGTKAGIKIDDAKFPLPRLASSDESGGMGSGAAVDEASFVCLDLPDLPGEHDDITILFESEADRDRLVTCLPAPVRNSRLSSLKF</sequence>
<protein>
    <submittedName>
        <fullName evidence="6 7">Uncharacterized protein</fullName>
    </submittedName>
</protein>
<evidence type="ECO:0000259" key="5">
    <source>
        <dbReference type="Pfam" id="PF24589"/>
    </source>
</evidence>
<dbReference type="eggNOG" id="ENOG502SJP4">
    <property type="taxonomic scope" value="Eukaryota"/>
</dbReference>
<feature type="compositionally biased region" description="Low complexity" evidence="1">
    <location>
        <begin position="156"/>
        <end position="167"/>
    </location>
</feature>
<evidence type="ECO:0000313" key="7">
    <source>
        <dbReference type="EnsemblFungi" id="MAPG_09664T0"/>
    </source>
</evidence>
<dbReference type="EnsemblFungi" id="MAPG_09664T0">
    <property type="protein sequence ID" value="MAPG_09664T0"/>
    <property type="gene ID" value="MAPG_09664"/>
</dbReference>
<feature type="domain" description="DUF7612" evidence="3">
    <location>
        <begin position="696"/>
        <end position="827"/>
    </location>
</feature>
<reference evidence="7" key="5">
    <citation type="submission" date="2015-06" db="UniProtKB">
        <authorList>
            <consortium name="EnsemblFungi"/>
        </authorList>
    </citation>
    <scope>IDENTIFICATION</scope>
    <source>
        <strain evidence="7">ATCC 64411</strain>
    </source>
</reference>
<dbReference type="EMBL" id="ADBL01002475">
    <property type="status" value="NOT_ANNOTATED_CDS"/>
    <property type="molecule type" value="Genomic_DNA"/>
</dbReference>
<dbReference type="Pfam" id="PF24587">
    <property type="entry name" value="DUF7612"/>
    <property type="match status" value="1"/>
</dbReference>
<dbReference type="EMBL" id="GL876976">
    <property type="protein sequence ID" value="KLU91141.1"/>
    <property type="molecule type" value="Genomic_DNA"/>
</dbReference>
<dbReference type="Proteomes" id="UP000011715">
    <property type="component" value="Unassembled WGS sequence"/>
</dbReference>
<reference evidence="6" key="3">
    <citation type="submission" date="2011-03" db="EMBL/GenBank/DDBJ databases">
        <title>Annotation of Magnaporthe poae ATCC 64411.</title>
        <authorList>
            <person name="Ma L.-J."/>
            <person name="Dead R."/>
            <person name="Young S.K."/>
            <person name="Zeng Q."/>
            <person name="Gargeya S."/>
            <person name="Fitzgerald M."/>
            <person name="Haas B."/>
            <person name="Abouelleil A."/>
            <person name="Alvarado L."/>
            <person name="Arachchi H.M."/>
            <person name="Berlin A."/>
            <person name="Brown A."/>
            <person name="Chapman S.B."/>
            <person name="Chen Z."/>
            <person name="Dunbar C."/>
            <person name="Freedman E."/>
            <person name="Gearin G."/>
            <person name="Gellesch M."/>
            <person name="Goldberg J."/>
            <person name="Griggs A."/>
            <person name="Gujja S."/>
            <person name="Heiman D."/>
            <person name="Howarth C."/>
            <person name="Larson L."/>
            <person name="Lui A."/>
            <person name="MacDonald P.J.P."/>
            <person name="Mehta T."/>
            <person name="Montmayeur A."/>
            <person name="Murphy C."/>
            <person name="Neiman D."/>
            <person name="Pearson M."/>
            <person name="Priest M."/>
            <person name="Roberts A."/>
            <person name="Saif S."/>
            <person name="Shea T."/>
            <person name="Shenoy N."/>
            <person name="Sisk P."/>
            <person name="Stolte C."/>
            <person name="Sykes S."/>
            <person name="Yandava C."/>
            <person name="Wortman J."/>
            <person name="Nusbaum C."/>
            <person name="Birren B."/>
        </authorList>
    </citation>
    <scope>NUCLEOTIDE SEQUENCE</scope>
    <source>
        <strain evidence="6">ATCC 64411</strain>
    </source>
</reference>
<dbReference type="Pfam" id="PF24589">
    <property type="entry name" value="DUF7614"/>
    <property type="match status" value="1"/>
</dbReference>
<feature type="domain" description="DUF7614" evidence="5">
    <location>
        <begin position="986"/>
        <end position="1127"/>
    </location>
</feature>
<feature type="region of interest" description="Disordered" evidence="1">
    <location>
        <begin position="285"/>
        <end position="384"/>
    </location>
</feature>
<evidence type="ECO:0000313" key="6">
    <source>
        <dbReference type="EMBL" id="KLU91141.1"/>
    </source>
</evidence>
<dbReference type="InterPro" id="IPR056033">
    <property type="entry name" value="DUF7614"/>
</dbReference>
<reference evidence="8" key="2">
    <citation type="submission" date="2010-05" db="EMBL/GenBank/DDBJ databases">
        <title>The genome sequence of Magnaporthe poae strain ATCC 64411.</title>
        <authorList>
            <person name="Ma L.-J."/>
            <person name="Dead R."/>
            <person name="Young S."/>
            <person name="Zeng Q."/>
            <person name="Koehrsen M."/>
            <person name="Alvarado L."/>
            <person name="Berlin A."/>
            <person name="Chapman S.B."/>
            <person name="Chen Z."/>
            <person name="Freedman E."/>
            <person name="Gellesch M."/>
            <person name="Goldberg J."/>
            <person name="Griggs A."/>
            <person name="Gujja S."/>
            <person name="Heilman E.R."/>
            <person name="Heiman D."/>
            <person name="Hepburn T."/>
            <person name="Howarth C."/>
            <person name="Jen D."/>
            <person name="Larson L."/>
            <person name="Mehta T."/>
            <person name="Neiman D."/>
            <person name="Pearson M."/>
            <person name="Roberts A."/>
            <person name="Saif S."/>
            <person name="Shea T."/>
            <person name="Shenoy N."/>
            <person name="Sisk P."/>
            <person name="Stolte C."/>
            <person name="Sykes S."/>
            <person name="Walk T."/>
            <person name="White J."/>
            <person name="Yandava C."/>
            <person name="Haas B."/>
            <person name="Nusbaum C."/>
            <person name="Birren B."/>
        </authorList>
    </citation>
    <scope>NUCLEOTIDE SEQUENCE [LARGE SCALE GENOMIC DNA]</scope>
    <source>
        <strain evidence="8">ATCC 64411 / 73-15</strain>
    </source>
</reference>
<feature type="compositionally biased region" description="Polar residues" evidence="1">
    <location>
        <begin position="338"/>
        <end position="362"/>
    </location>
</feature>
<feature type="domain" description="DUF7611" evidence="2">
    <location>
        <begin position="538"/>
        <end position="694"/>
    </location>
</feature>
<dbReference type="Pfam" id="PF24586">
    <property type="entry name" value="DUF7611"/>
    <property type="match status" value="1"/>
</dbReference>
<dbReference type="InterPro" id="IPR056032">
    <property type="entry name" value="DUF7613"/>
</dbReference>
<dbReference type="OMA" id="AVWWFLR"/>
<organism evidence="7 8">
    <name type="scientific">Magnaporthiopsis poae (strain ATCC 64411 / 73-15)</name>
    <name type="common">Kentucky bluegrass fungus</name>
    <name type="synonym">Magnaporthe poae</name>
    <dbReference type="NCBI Taxonomy" id="644358"/>
    <lineage>
        <taxon>Eukaryota</taxon>
        <taxon>Fungi</taxon>
        <taxon>Dikarya</taxon>
        <taxon>Ascomycota</taxon>
        <taxon>Pezizomycotina</taxon>
        <taxon>Sordariomycetes</taxon>
        <taxon>Sordariomycetidae</taxon>
        <taxon>Magnaporthales</taxon>
        <taxon>Magnaporthaceae</taxon>
        <taxon>Magnaporthiopsis</taxon>
    </lineage>
</organism>
<dbReference type="OrthoDB" id="4356615at2759"/>
<evidence type="ECO:0000259" key="4">
    <source>
        <dbReference type="Pfam" id="PF24588"/>
    </source>
</evidence>
<evidence type="ECO:0000259" key="2">
    <source>
        <dbReference type="Pfam" id="PF24586"/>
    </source>
</evidence>
<keyword evidence="8" id="KW-1185">Reference proteome</keyword>
<gene>
    <name evidence="6" type="ORF">MAPG_09664</name>
</gene>
<feature type="compositionally biased region" description="Polar residues" evidence="1">
    <location>
        <begin position="184"/>
        <end position="211"/>
    </location>
</feature>
<feature type="compositionally biased region" description="Pro residues" evidence="1">
    <location>
        <begin position="146"/>
        <end position="155"/>
    </location>
</feature>
<feature type="compositionally biased region" description="Pro residues" evidence="1">
    <location>
        <begin position="168"/>
        <end position="181"/>
    </location>
</feature>
<feature type="region of interest" description="Disordered" evidence="1">
    <location>
        <begin position="134"/>
        <end position="259"/>
    </location>
</feature>
<dbReference type="STRING" id="644358.A0A0C4EAJ0"/>
<dbReference type="InterPro" id="IPR056031">
    <property type="entry name" value="DUF7612"/>
</dbReference>
<evidence type="ECO:0000256" key="1">
    <source>
        <dbReference type="SAM" id="MobiDB-lite"/>
    </source>
</evidence>
<reference evidence="7" key="4">
    <citation type="journal article" date="2015" name="G3 (Bethesda)">
        <title>Genome sequences of three phytopathogenic species of the Magnaporthaceae family of fungi.</title>
        <authorList>
            <person name="Okagaki L.H."/>
            <person name="Nunes C.C."/>
            <person name="Sailsbery J."/>
            <person name="Clay B."/>
            <person name="Brown D."/>
            <person name="John T."/>
            <person name="Oh Y."/>
            <person name="Young N."/>
            <person name="Fitzgerald M."/>
            <person name="Haas B.J."/>
            <person name="Zeng Q."/>
            <person name="Young S."/>
            <person name="Adiconis X."/>
            <person name="Fan L."/>
            <person name="Levin J.Z."/>
            <person name="Mitchell T.K."/>
            <person name="Okubara P.A."/>
            <person name="Farman M.L."/>
            <person name="Kohn L.M."/>
            <person name="Birren B."/>
            <person name="Ma L.-J."/>
            <person name="Dean R.A."/>
        </authorList>
    </citation>
    <scope>NUCLEOTIDE SEQUENCE</scope>
    <source>
        <strain evidence="7">ATCC 64411 / 73-15</strain>
    </source>
</reference>
<dbReference type="VEuPathDB" id="FungiDB:MAPG_09664"/>
<evidence type="ECO:0000259" key="3">
    <source>
        <dbReference type="Pfam" id="PF24587"/>
    </source>
</evidence>
<dbReference type="InterPro" id="IPR056030">
    <property type="entry name" value="DUF7611"/>
</dbReference>
<dbReference type="Pfam" id="PF24588">
    <property type="entry name" value="DUF7613"/>
    <property type="match status" value="1"/>
</dbReference>